<protein>
    <submittedName>
        <fullName evidence="1">Uncharacterized protein</fullName>
    </submittedName>
</protein>
<dbReference type="RefSeq" id="WP_010757193.1">
    <property type="nucleotide sequence ID" value="NZ_ASWD01000001.1"/>
</dbReference>
<gene>
    <name evidence="1" type="ORF">UAU_02202</name>
</gene>
<proteinExistence type="predicted"/>
<evidence type="ECO:0000313" key="1">
    <source>
        <dbReference type="EMBL" id="EOH94467.1"/>
    </source>
</evidence>
<dbReference type="Proteomes" id="UP000013782">
    <property type="component" value="Unassembled WGS sequence"/>
</dbReference>
<dbReference type="HOGENOM" id="CLU_2972430_0_0_9"/>
<dbReference type="OrthoDB" id="9811476at2"/>
<evidence type="ECO:0000313" key="2">
    <source>
        <dbReference type="Proteomes" id="UP000013782"/>
    </source>
</evidence>
<accession>R2QDK4</accession>
<dbReference type="PATRIC" id="fig|1158607.4.peg.342"/>
<organism evidence="1 2">
    <name type="scientific">Enterococcus pallens ATCC BAA-351</name>
    <dbReference type="NCBI Taxonomy" id="1158607"/>
    <lineage>
        <taxon>Bacteria</taxon>
        <taxon>Bacillati</taxon>
        <taxon>Bacillota</taxon>
        <taxon>Bacilli</taxon>
        <taxon>Lactobacillales</taxon>
        <taxon>Enterococcaceae</taxon>
        <taxon>Enterococcus</taxon>
    </lineage>
</organism>
<comment type="caution">
    <text evidence="1">The sequence shown here is derived from an EMBL/GenBank/DDBJ whole genome shotgun (WGS) entry which is preliminary data.</text>
</comment>
<dbReference type="AlphaFoldDB" id="R2QDK4"/>
<sequence length="58" mass="6417">MDKSQKNRHYFVHAVNESHLSYGEATGFTEILRQILSIDVIILPLEDGSELTAATAVS</sequence>
<reference evidence="1 2" key="1">
    <citation type="submission" date="2013-02" db="EMBL/GenBank/DDBJ databases">
        <title>The Genome Sequence of Enterococcus pallens BAA-351.</title>
        <authorList>
            <consortium name="The Broad Institute Genome Sequencing Platform"/>
            <consortium name="The Broad Institute Genome Sequencing Center for Infectious Disease"/>
            <person name="Earl A.M."/>
            <person name="Gilmore M.S."/>
            <person name="Lebreton F."/>
            <person name="Walker B."/>
            <person name="Young S.K."/>
            <person name="Zeng Q."/>
            <person name="Gargeya S."/>
            <person name="Fitzgerald M."/>
            <person name="Haas B."/>
            <person name="Abouelleil A."/>
            <person name="Alvarado L."/>
            <person name="Arachchi H.M."/>
            <person name="Berlin A.M."/>
            <person name="Chapman S.B."/>
            <person name="Dewar J."/>
            <person name="Goldberg J."/>
            <person name="Griggs A."/>
            <person name="Gujja S."/>
            <person name="Hansen M."/>
            <person name="Howarth C."/>
            <person name="Imamovic A."/>
            <person name="Larimer J."/>
            <person name="McCowan C."/>
            <person name="Murphy C."/>
            <person name="Neiman D."/>
            <person name="Pearson M."/>
            <person name="Priest M."/>
            <person name="Roberts A."/>
            <person name="Saif S."/>
            <person name="Shea T."/>
            <person name="Sisk P."/>
            <person name="Sykes S."/>
            <person name="Wortman J."/>
            <person name="Nusbaum C."/>
            <person name="Birren B."/>
        </authorList>
    </citation>
    <scope>NUCLEOTIDE SEQUENCE [LARGE SCALE GENOMIC DNA]</scope>
    <source>
        <strain evidence="1 2">ATCC BAA-351</strain>
    </source>
</reference>
<keyword evidence="2" id="KW-1185">Reference proteome</keyword>
<dbReference type="EMBL" id="AJAQ01000015">
    <property type="protein sequence ID" value="EOH94467.1"/>
    <property type="molecule type" value="Genomic_DNA"/>
</dbReference>
<name>R2QDK4_9ENTE</name>